<evidence type="ECO:0000313" key="2">
    <source>
        <dbReference type="EMBL" id="KAF5918808.1"/>
    </source>
</evidence>
<dbReference type="AlphaFoldDB" id="A0A7J7ET32"/>
<proteinExistence type="predicted"/>
<protein>
    <submittedName>
        <fullName evidence="2">Uncharacterized protein</fullName>
    </submittedName>
</protein>
<sequence length="94" mass="11150">PWPQESTPDESLLQGKRRQDLQEMLREVGLEVEYWLPKLQEHLEKRALEKLLNLSHSNSISELQDTQENMIKKNQKQTEQALQELRDLLSEGRQ</sequence>
<dbReference type="EMBL" id="JACDTQ010002427">
    <property type="protein sequence ID" value="KAF5918808.1"/>
    <property type="molecule type" value="Genomic_DNA"/>
</dbReference>
<feature type="coiled-coil region" evidence="1">
    <location>
        <begin position="60"/>
        <end position="91"/>
    </location>
</feature>
<comment type="caution">
    <text evidence="2">The sequence shown here is derived from an EMBL/GenBank/DDBJ whole genome shotgun (WGS) entry which is preliminary data.</text>
</comment>
<keyword evidence="3" id="KW-1185">Reference proteome</keyword>
<evidence type="ECO:0000313" key="3">
    <source>
        <dbReference type="Proteomes" id="UP000551758"/>
    </source>
</evidence>
<evidence type="ECO:0000256" key="1">
    <source>
        <dbReference type="SAM" id="Coils"/>
    </source>
</evidence>
<reference evidence="2 3" key="1">
    <citation type="journal article" date="2020" name="Mol. Biol. Evol.">
        <title>Interspecific Gene Flow and the Evolution of Specialization in Black and White Rhinoceros.</title>
        <authorList>
            <person name="Moodley Y."/>
            <person name="Westbury M.V."/>
            <person name="Russo I.M."/>
            <person name="Gopalakrishnan S."/>
            <person name="Rakotoarivelo A."/>
            <person name="Olsen R.A."/>
            <person name="Prost S."/>
            <person name="Tunstall T."/>
            <person name="Ryder O.A."/>
            <person name="Dalen L."/>
            <person name="Bruford M.W."/>
        </authorList>
    </citation>
    <scope>NUCLEOTIDE SEQUENCE [LARGE SCALE GENOMIC DNA]</scope>
    <source>
        <strain evidence="2">SBR-YM</strain>
        <tissue evidence="2">Skin</tissue>
    </source>
</reference>
<name>A0A7J7ET32_DICBM</name>
<dbReference type="Proteomes" id="UP000551758">
    <property type="component" value="Unassembled WGS sequence"/>
</dbReference>
<gene>
    <name evidence="2" type="ORF">HPG69_005846</name>
</gene>
<organism evidence="2 3">
    <name type="scientific">Diceros bicornis minor</name>
    <name type="common">South-central black rhinoceros</name>
    <dbReference type="NCBI Taxonomy" id="77932"/>
    <lineage>
        <taxon>Eukaryota</taxon>
        <taxon>Metazoa</taxon>
        <taxon>Chordata</taxon>
        <taxon>Craniata</taxon>
        <taxon>Vertebrata</taxon>
        <taxon>Euteleostomi</taxon>
        <taxon>Mammalia</taxon>
        <taxon>Eutheria</taxon>
        <taxon>Laurasiatheria</taxon>
        <taxon>Perissodactyla</taxon>
        <taxon>Rhinocerotidae</taxon>
        <taxon>Diceros</taxon>
    </lineage>
</organism>
<keyword evidence="1" id="KW-0175">Coiled coil</keyword>
<accession>A0A7J7ET32</accession>
<feature type="non-terminal residue" evidence="2">
    <location>
        <position position="94"/>
    </location>
</feature>